<evidence type="ECO:0000313" key="1">
    <source>
        <dbReference type="EMBL" id="ATY62909.1"/>
    </source>
</evidence>
<organism evidence="1 2">
    <name type="scientific">Cordyceps militaris</name>
    <name type="common">Caterpillar fungus</name>
    <name type="synonym">Clavaria militaris</name>
    <dbReference type="NCBI Taxonomy" id="73501"/>
    <lineage>
        <taxon>Eukaryota</taxon>
        <taxon>Fungi</taxon>
        <taxon>Dikarya</taxon>
        <taxon>Ascomycota</taxon>
        <taxon>Pezizomycotina</taxon>
        <taxon>Sordariomycetes</taxon>
        <taxon>Hypocreomycetidae</taxon>
        <taxon>Hypocreales</taxon>
        <taxon>Cordycipitaceae</taxon>
        <taxon>Cordyceps</taxon>
    </lineage>
</organism>
<reference evidence="1 2" key="1">
    <citation type="journal article" date="2017" name="BMC Genomics">
        <title>Chromosome level assembly and secondary metabolite potential of the parasitic fungus Cordyceps militaris.</title>
        <authorList>
            <person name="Kramer G.J."/>
            <person name="Nodwell J.R."/>
        </authorList>
    </citation>
    <scope>NUCLEOTIDE SEQUENCE [LARGE SCALE GENOMIC DNA]</scope>
    <source>
        <strain evidence="1 2">ATCC 34164</strain>
    </source>
</reference>
<protein>
    <submittedName>
        <fullName evidence="1">Uncharacterized protein</fullName>
    </submittedName>
</protein>
<evidence type="ECO:0000313" key="2">
    <source>
        <dbReference type="Proteomes" id="UP000323067"/>
    </source>
</evidence>
<proteinExistence type="predicted"/>
<gene>
    <name evidence="1" type="ORF">A9K55_008834</name>
</gene>
<name>A0A2H4SII9_CORMI</name>
<dbReference type="EMBL" id="CP023324">
    <property type="protein sequence ID" value="ATY62909.1"/>
    <property type="molecule type" value="Genomic_DNA"/>
</dbReference>
<dbReference type="AlphaFoldDB" id="A0A2H4SII9"/>
<sequence>MSETATISSISSGRRPALDLSETLPLTRMPNIRLIGASSSTPPSHESFLLGDKFIYATSSTPASAAYHLSPRRTRSGQPWQLAISHVLPGEARLLSSPCAPLIRYDDDLTLHTGEKLSVPFSIGPTPLLCIRGRGLAGGTVVVKTMRRGYGFWHMTPLRRPLTRVEEERLQAVMHRRGYRTSDDWRRELLYTARRGREGRGEVVWLDARGVVVARESDGQLVVGGAEAMEASAKDLLVACWASRTFVQSTPDN</sequence>
<accession>A0A2H4SII9</accession>
<dbReference type="OrthoDB" id="4820872at2759"/>
<dbReference type="Proteomes" id="UP000323067">
    <property type="component" value="Chromosome vii"/>
</dbReference>
<dbReference type="VEuPathDB" id="FungiDB:A9K55_008834"/>